<keyword evidence="2" id="KW-1185">Reference proteome</keyword>
<gene>
    <name evidence="1" type="ORF">SAMN05421749_1022</name>
</gene>
<dbReference type="AlphaFoldDB" id="A0A1G6HAK6"/>
<dbReference type="Proteomes" id="UP000242317">
    <property type="component" value="Unassembled WGS sequence"/>
</dbReference>
<evidence type="ECO:0000313" key="2">
    <source>
        <dbReference type="Proteomes" id="UP000242317"/>
    </source>
</evidence>
<dbReference type="RefSeq" id="WP_143005169.1">
    <property type="nucleotide sequence ID" value="NZ_FMYK01000002.1"/>
</dbReference>
<organism evidence="1 2">
    <name type="scientific">Acinetobacter marinus</name>
    <dbReference type="NCBI Taxonomy" id="281375"/>
    <lineage>
        <taxon>Bacteria</taxon>
        <taxon>Pseudomonadati</taxon>
        <taxon>Pseudomonadota</taxon>
        <taxon>Gammaproteobacteria</taxon>
        <taxon>Moraxellales</taxon>
        <taxon>Moraxellaceae</taxon>
        <taxon>Acinetobacter</taxon>
    </lineage>
</organism>
<dbReference type="OrthoDB" id="274297at2"/>
<evidence type="ECO:0000313" key="1">
    <source>
        <dbReference type="EMBL" id="SDB90965.1"/>
    </source>
</evidence>
<name>A0A1G6HAK6_9GAMM</name>
<sequence length="491" mass="54809">MTLGNDIRVLMCLGISTVLVACGGGGSSTENKPAVVQKSNSSITFTQQQDSDDDFQVEIDLKELVDELDIDPSLIQATVDCEANRVPSFANVIIKASLSDTTKTIYAPVGCDNVITTYATDLVQGNWQFEVIAYDVQKKQILAAEKTINIRKTSKIESGLTFVADASRTAEKATLSKTIDEDVLYEVSATLPEYFHSDEENFVYLKSINDYIGANQEYFYLSDEFSLVGYGNQMQVNVDGFDGVYWDGDFILSDLKSNLETGVYGNLLRYPFHNPRIGGLSWTGDYRGCNESKSWLLIDQITVESGAIRSIDFRFAQHCEDQPDGALFGFIHWKSPSDSIGYKWQPKLETVPEGNYIAIESDKGDYIGGGQNYLFDPSNAVVQVENNEKNALSINIHGDSWWSGQFAIPISYSKLEKGTYLNLTRYPFHNPTRGGLNWDGDGRGCNELSGWMIVDDTVYREDQLISIDLRFEQHCEGNAPALRGKVHWKLP</sequence>
<protein>
    <submittedName>
        <fullName evidence="1">Uncharacterized protein</fullName>
    </submittedName>
</protein>
<accession>A0A1G6HAK6</accession>
<proteinExistence type="predicted"/>
<reference evidence="2" key="1">
    <citation type="submission" date="2016-09" db="EMBL/GenBank/DDBJ databases">
        <authorList>
            <person name="Varghese N."/>
            <person name="Submissions S."/>
        </authorList>
    </citation>
    <scope>NUCLEOTIDE SEQUENCE [LARGE SCALE GENOMIC DNA]</scope>
    <source>
        <strain evidence="2">ANC 3699</strain>
    </source>
</reference>
<dbReference type="EMBL" id="FMYK01000002">
    <property type="protein sequence ID" value="SDB90965.1"/>
    <property type="molecule type" value="Genomic_DNA"/>
</dbReference>